<dbReference type="FunFam" id="2.40.128.20:FF:000002">
    <property type="entry name" value="Outer membrane lipoprotein Blc"/>
    <property type="match status" value="1"/>
</dbReference>
<proteinExistence type="inferred from homology"/>
<evidence type="ECO:0000256" key="7">
    <source>
        <dbReference type="ARBA" id="ARBA00023136"/>
    </source>
</evidence>
<protein>
    <recommendedName>
        <fullName evidence="12">Outer membrane lipoprotein Blc</fullName>
    </recommendedName>
</protein>
<evidence type="ECO:0000256" key="9">
    <source>
        <dbReference type="ARBA" id="ARBA00023237"/>
    </source>
</evidence>
<dbReference type="PIRSF" id="PIRSF036893">
    <property type="entry name" value="Lipocalin_ApoD"/>
    <property type="match status" value="1"/>
</dbReference>
<dbReference type="RefSeq" id="WP_196936320.1">
    <property type="nucleotide sequence ID" value="NZ_MU158698.1"/>
</dbReference>
<dbReference type="PANTHER" id="PTHR10612:SF34">
    <property type="entry name" value="APOLIPOPROTEIN D"/>
    <property type="match status" value="1"/>
</dbReference>
<comment type="caution">
    <text evidence="16">The sequence shown here is derived from an EMBL/GenBank/DDBJ whole genome shotgun (WGS) entry which is preliminary data.</text>
</comment>
<evidence type="ECO:0000256" key="3">
    <source>
        <dbReference type="ARBA" id="ARBA00006889"/>
    </source>
</evidence>
<comment type="subunit">
    <text evidence="4">Homodimer.</text>
</comment>
<dbReference type="InterPro" id="IPR000566">
    <property type="entry name" value="Lipocln_cytosolic_FA-bd_dom"/>
</dbReference>
<feature type="chain" id="PRO_5038205025" description="Outer membrane lipoprotein Blc" evidence="13">
    <location>
        <begin position="24"/>
        <end position="181"/>
    </location>
</feature>
<evidence type="ECO:0000256" key="5">
    <source>
        <dbReference type="ARBA" id="ARBA00022729"/>
    </source>
</evidence>
<evidence type="ECO:0000256" key="14">
    <source>
        <dbReference type="PIRSR" id="PIRSR036893-52"/>
    </source>
</evidence>
<evidence type="ECO:0000256" key="4">
    <source>
        <dbReference type="ARBA" id="ARBA00011738"/>
    </source>
</evidence>
<gene>
    <name evidence="16" type="ORF">C4F49_12135</name>
</gene>
<dbReference type="InterPro" id="IPR022272">
    <property type="entry name" value="Lipocalin_CS"/>
</dbReference>
<keyword evidence="8 14" id="KW-0564">Palmitate</keyword>
<evidence type="ECO:0000256" key="6">
    <source>
        <dbReference type="ARBA" id="ARBA00023121"/>
    </source>
</evidence>
<dbReference type="InterPro" id="IPR012674">
    <property type="entry name" value="Calycin"/>
</dbReference>
<evidence type="ECO:0000256" key="10">
    <source>
        <dbReference type="ARBA" id="ARBA00023288"/>
    </source>
</evidence>
<evidence type="ECO:0000256" key="1">
    <source>
        <dbReference type="ARBA" id="ARBA00004442"/>
    </source>
</evidence>
<feature type="lipid moiety-binding region" description="N-palmitoyl cysteine" evidence="14">
    <location>
        <position position="26"/>
    </location>
</feature>
<feature type="signal peptide" evidence="13">
    <location>
        <begin position="1"/>
        <end position="23"/>
    </location>
</feature>
<dbReference type="SUPFAM" id="SSF50814">
    <property type="entry name" value="Lipocalins"/>
    <property type="match status" value="1"/>
</dbReference>
<keyword evidence="9" id="KW-0998">Cell outer membrane</keyword>
<dbReference type="GO" id="GO:0008289">
    <property type="term" value="F:lipid binding"/>
    <property type="evidence" value="ECO:0007669"/>
    <property type="project" value="UniProtKB-KW"/>
</dbReference>
<dbReference type="GO" id="GO:0006950">
    <property type="term" value="P:response to stress"/>
    <property type="evidence" value="ECO:0007669"/>
    <property type="project" value="UniProtKB-ARBA"/>
</dbReference>
<keyword evidence="10 14" id="KW-0449">Lipoprotein</keyword>
<keyword evidence="17" id="KW-1185">Reference proteome</keyword>
<sequence>MVNSKKWLTPMMLLIGASSLFFLSGCKNVQVPDGVTVVDNFDINKYMGQWYEIARFDFKQEKDLSQVTANYSLNEDGSVKVLNRGFHDIDKEWKEANGKAKFLDETDKGALKVSFFGPFYSGYNVVMLDPDYQHALIFGESTEYIWFLSREKTLPDQTKELFLAKAKEAGYDLNRLVWTKQ</sequence>
<dbReference type="PANTHER" id="PTHR10612">
    <property type="entry name" value="APOLIPOPROTEIN D"/>
    <property type="match status" value="1"/>
</dbReference>
<keyword evidence="5 13" id="KW-0732">Signal</keyword>
<evidence type="ECO:0000313" key="17">
    <source>
        <dbReference type="Proteomes" id="UP000616201"/>
    </source>
</evidence>
<dbReference type="Proteomes" id="UP000616201">
    <property type="component" value="Unassembled WGS sequence"/>
</dbReference>
<keyword evidence="6" id="KW-0446">Lipid-binding</keyword>
<dbReference type="PROSITE" id="PS00213">
    <property type="entry name" value="LIPOCALIN"/>
    <property type="match status" value="1"/>
</dbReference>
<dbReference type="CDD" id="cd19438">
    <property type="entry name" value="lipocalin_Blc-like"/>
    <property type="match status" value="1"/>
</dbReference>
<comment type="similarity">
    <text evidence="3 13">Belongs to the calycin superfamily. Lipocalin family.</text>
</comment>
<feature type="lipid moiety-binding region" description="S-diacylglycerol cysteine" evidence="14">
    <location>
        <position position="26"/>
    </location>
</feature>
<name>A0A928YQN3_9SPHI</name>
<evidence type="ECO:0000259" key="15">
    <source>
        <dbReference type="Pfam" id="PF08212"/>
    </source>
</evidence>
<dbReference type="Pfam" id="PF08212">
    <property type="entry name" value="Lipocalin_2"/>
    <property type="match status" value="1"/>
</dbReference>
<dbReference type="InterPro" id="IPR002446">
    <property type="entry name" value="Lipocalin_bac"/>
</dbReference>
<dbReference type="AlphaFoldDB" id="A0A928YQN3"/>
<evidence type="ECO:0000313" key="16">
    <source>
        <dbReference type="EMBL" id="MBE8714431.1"/>
    </source>
</evidence>
<evidence type="ECO:0000256" key="13">
    <source>
        <dbReference type="PIRNR" id="PIRNR036893"/>
    </source>
</evidence>
<dbReference type="GO" id="GO:0009279">
    <property type="term" value="C:cell outer membrane"/>
    <property type="evidence" value="ECO:0007669"/>
    <property type="project" value="UniProtKB-SubCell"/>
</dbReference>
<dbReference type="PRINTS" id="PR01171">
    <property type="entry name" value="BCTLIPOCALIN"/>
</dbReference>
<dbReference type="InterPro" id="IPR047202">
    <property type="entry name" value="Lipocalin_Blc-like_dom"/>
</dbReference>
<reference evidence="16" key="1">
    <citation type="submission" date="2018-02" db="EMBL/GenBank/DDBJ databases">
        <authorList>
            <person name="Vasarhelyi B.M."/>
            <person name="Deshmukh S."/>
            <person name="Balint B."/>
            <person name="Kukolya J."/>
        </authorList>
    </citation>
    <scope>NUCLEOTIDE SEQUENCE</scope>
    <source>
        <strain evidence="16">KB22</strain>
    </source>
</reference>
<keyword evidence="7" id="KW-0472">Membrane</keyword>
<feature type="domain" description="Lipocalin/cytosolic fatty-acid binding" evidence="15">
    <location>
        <begin position="41"/>
        <end position="181"/>
    </location>
</feature>
<dbReference type="EMBL" id="PRDK01000006">
    <property type="protein sequence ID" value="MBE8714431.1"/>
    <property type="molecule type" value="Genomic_DNA"/>
</dbReference>
<organism evidence="16 17">
    <name type="scientific">Sphingobacterium hungaricum</name>
    <dbReference type="NCBI Taxonomy" id="2082723"/>
    <lineage>
        <taxon>Bacteria</taxon>
        <taxon>Pseudomonadati</taxon>
        <taxon>Bacteroidota</taxon>
        <taxon>Sphingobacteriia</taxon>
        <taxon>Sphingobacteriales</taxon>
        <taxon>Sphingobacteriaceae</taxon>
        <taxon>Sphingobacterium</taxon>
    </lineage>
</organism>
<comment type="subcellular location">
    <subcellularLocation>
        <location evidence="1">Cell outer membrane</location>
    </subcellularLocation>
    <subcellularLocation>
        <location evidence="2">Membrane</location>
        <topology evidence="2">Lipid-anchor</topology>
    </subcellularLocation>
</comment>
<dbReference type="Gene3D" id="2.40.128.20">
    <property type="match status" value="1"/>
</dbReference>
<dbReference type="PROSITE" id="PS51257">
    <property type="entry name" value="PROKAR_LIPOPROTEIN"/>
    <property type="match status" value="1"/>
</dbReference>
<evidence type="ECO:0000256" key="12">
    <source>
        <dbReference type="ARBA" id="ARBA00071217"/>
    </source>
</evidence>
<evidence type="ECO:0000256" key="8">
    <source>
        <dbReference type="ARBA" id="ARBA00023139"/>
    </source>
</evidence>
<evidence type="ECO:0000256" key="11">
    <source>
        <dbReference type="ARBA" id="ARBA00057024"/>
    </source>
</evidence>
<accession>A0A928YQN3</accession>
<comment type="function">
    <text evidence="11">Involved in the storage or transport of lipids necessary for membrane maintenance under stressful conditions. Displays a binding preference for lysophospholipids.</text>
</comment>
<evidence type="ECO:0000256" key="2">
    <source>
        <dbReference type="ARBA" id="ARBA00004635"/>
    </source>
</evidence>
<dbReference type="InterPro" id="IPR022271">
    <property type="entry name" value="Lipocalin_ApoD"/>
</dbReference>